<dbReference type="RefSeq" id="WP_179904766.1">
    <property type="nucleotide sequence ID" value="NZ_JACBXS010000005.1"/>
</dbReference>
<dbReference type="InterPro" id="IPR023374">
    <property type="entry name" value="AttH-like_dom_sf"/>
</dbReference>
<name>A0A7Z0KWZ9_9RHOB</name>
<sequence length="365" mass="37864">MRTAVGLGVLGLGAVALAFWGLMSAPPSDAPAPDPMAGLLAQEAPGRPGLAPGWSLDLPADHGAHPDAPSELWHLSAHLEGPDGVPLGVQFNLARLALAAPADPGATPDWMARDLFRGHVILADPARGVMAEERLARAMAGVAGADGDGLRLDGWSLRFAPEAWVLEAGTGDTQIALTLTPARPALAADAEGAPFHGYAFTRMTAQGHLRNGGAELPVRGTAWFEHAWGALPIPGGGAAVVSDRLQLQLDDGTDLSLVRSRRADGGGRATLEGFAIDAAGDVRAIDPETAQVAVTQHWDGAGRRWPVGWSVTLDGLALEVTPVIDAQAHDFMAPLWSGLVRAEGRRDGQPVQGHATLTLDAEGLE</sequence>
<keyword evidence="3" id="KW-1185">Reference proteome</keyword>
<gene>
    <name evidence="2" type="ORF">HUK65_03595</name>
</gene>
<evidence type="ECO:0000259" key="1">
    <source>
        <dbReference type="Pfam" id="PF07143"/>
    </source>
</evidence>
<dbReference type="PANTHER" id="PTHR38591">
    <property type="entry name" value="HYDROLASE"/>
    <property type="match status" value="1"/>
</dbReference>
<dbReference type="Pfam" id="PF17186">
    <property type="entry name" value="Lipocalin_9"/>
    <property type="match status" value="1"/>
</dbReference>
<dbReference type="SUPFAM" id="SSF159245">
    <property type="entry name" value="AttH-like"/>
    <property type="match status" value="1"/>
</dbReference>
<accession>A0A7Z0KWZ9</accession>
<dbReference type="EMBL" id="JACBXS010000005">
    <property type="protein sequence ID" value="NYS24064.1"/>
    <property type="molecule type" value="Genomic_DNA"/>
</dbReference>
<evidence type="ECO:0000313" key="2">
    <source>
        <dbReference type="EMBL" id="NYS24064.1"/>
    </source>
</evidence>
<proteinExistence type="predicted"/>
<dbReference type="Pfam" id="PF07143">
    <property type="entry name" value="CrtC"/>
    <property type="match status" value="1"/>
</dbReference>
<organism evidence="2 3">
    <name type="scientific">Rhabdonatronobacter sediminivivens</name>
    <dbReference type="NCBI Taxonomy" id="2743469"/>
    <lineage>
        <taxon>Bacteria</taxon>
        <taxon>Pseudomonadati</taxon>
        <taxon>Pseudomonadota</taxon>
        <taxon>Alphaproteobacteria</taxon>
        <taxon>Rhodobacterales</taxon>
        <taxon>Paracoccaceae</taxon>
        <taxon>Rhabdonatronobacter</taxon>
    </lineage>
</organism>
<dbReference type="InterPro" id="IPR010791">
    <property type="entry name" value="AttH_dom"/>
</dbReference>
<evidence type="ECO:0000313" key="3">
    <source>
        <dbReference type="Proteomes" id="UP000529417"/>
    </source>
</evidence>
<dbReference type="Gene3D" id="2.40.370.10">
    <property type="entry name" value="AttH-like domain"/>
    <property type="match status" value="2"/>
</dbReference>
<dbReference type="AlphaFoldDB" id="A0A7Z0KWZ9"/>
<dbReference type="Proteomes" id="UP000529417">
    <property type="component" value="Unassembled WGS sequence"/>
</dbReference>
<reference evidence="2 3" key="1">
    <citation type="journal article" date="2000" name="Arch. Microbiol.">
        <title>Rhodobaca bogoriensis gen. nov. and sp. nov., an alkaliphilic purple nonsulfur bacterium from African Rift Valley soda lakes.</title>
        <authorList>
            <person name="Milford A.D."/>
            <person name="Achenbach L.A."/>
            <person name="Jung D.O."/>
            <person name="Madigan M.T."/>
        </authorList>
    </citation>
    <scope>NUCLEOTIDE SEQUENCE [LARGE SCALE GENOMIC DNA]</scope>
    <source>
        <strain evidence="2 3">2376</strain>
    </source>
</reference>
<comment type="caution">
    <text evidence="2">The sequence shown here is derived from an EMBL/GenBank/DDBJ whole genome shotgun (WGS) entry which is preliminary data.</text>
</comment>
<protein>
    <recommendedName>
        <fullName evidence="1">AttH domain-containing protein</fullName>
    </recommendedName>
</protein>
<feature type="domain" description="AttH" evidence="1">
    <location>
        <begin position="71"/>
        <end position="229"/>
    </location>
</feature>
<dbReference type="PANTHER" id="PTHR38591:SF1">
    <property type="entry name" value="BLL1000 PROTEIN"/>
    <property type="match status" value="1"/>
</dbReference>